<evidence type="ECO:0000256" key="4">
    <source>
        <dbReference type="ARBA" id="ARBA00022475"/>
    </source>
</evidence>
<dbReference type="RefSeq" id="WP_008907891.1">
    <property type="nucleotide sequence ID" value="NZ_CAKP01000022.1"/>
</dbReference>
<dbReference type="GO" id="GO:0009306">
    <property type="term" value="P:protein secretion"/>
    <property type="evidence" value="ECO:0007669"/>
    <property type="project" value="InterPro"/>
</dbReference>
<dbReference type="STRING" id="857293.CAAU_0527"/>
<evidence type="ECO:0000256" key="1">
    <source>
        <dbReference type="ARBA" id="ARBA00004651"/>
    </source>
</evidence>
<comment type="subcellular location">
    <subcellularLocation>
        <location evidence="1 9">Cell membrane</location>
        <topology evidence="1">Multi-pass membrane protein</topology>
    </subcellularLocation>
    <subcellularLocation>
        <location evidence="9">Bacterial flagellum basal body</location>
    </subcellularLocation>
</comment>
<gene>
    <name evidence="9" type="primary">fliQ</name>
    <name evidence="10" type="ORF">CAAU_0527</name>
</gene>
<evidence type="ECO:0000313" key="11">
    <source>
        <dbReference type="Proteomes" id="UP000007652"/>
    </source>
</evidence>
<evidence type="ECO:0000256" key="2">
    <source>
        <dbReference type="ARBA" id="ARBA00006156"/>
    </source>
</evidence>
<keyword evidence="11" id="KW-1185">Reference proteome</keyword>
<sequence length="89" mass="9649">MSLSFALAIGKQAMTVALMIAAPVLIASMVVGLLVSIFQAATQIQEQTLTFVPKVITVIVVFLVLGSWMIKTLIQFIQTMLNNITLIVK</sequence>
<dbReference type="PANTHER" id="PTHR34040">
    <property type="entry name" value="FLAGELLAR BIOSYNTHETIC PROTEIN FLIQ"/>
    <property type="match status" value="1"/>
</dbReference>
<keyword evidence="6 9" id="KW-1133">Transmembrane helix</keyword>
<dbReference type="EMBL" id="CAKP01000022">
    <property type="protein sequence ID" value="CCJ32611.1"/>
    <property type="molecule type" value="Genomic_DNA"/>
</dbReference>
<keyword evidence="8 9" id="KW-0975">Bacterial flagellum</keyword>
<dbReference type="GO" id="GO:0009425">
    <property type="term" value="C:bacterial-type flagellum basal body"/>
    <property type="evidence" value="ECO:0007669"/>
    <property type="project" value="UniProtKB-SubCell"/>
</dbReference>
<keyword evidence="10" id="KW-0282">Flagellum</keyword>
<dbReference type="PIRSF" id="PIRSF004669">
    <property type="entry name" value="FliQ"/>
    <property type="match status" value="1"/>
</dbReference>
<proteinExistence type="inferred from homology"/>
<accession>I7J4H8</accession>
<evidence type="ECO:0000313" key="10">
    <source>
        <dbReference type="EMBL" id="CCJ32611.1"/>
    </source>
</evidence>
<organism evidence="10 11">
    <name type="scientific">Caloramator australicus RC3</name>
    <dbReference type="NCBI Taxonomy" id="857293"/>
    <lineage>
        <taxon>Bacteria</taxon>
        <taxon>Bacillati</taxon>
        <taxon>Bacillota</taxon>
        <taxon>Clostridia</taxon>
        <taxon>Eubacteriales</taxon>
        <taxon>Clostridiaceae</taxon>
        <taxon>Caloramator</taxon>
    </lineage>
</organism>
<protein>
    <recommendedName>
        <fullName evidence="3 9">Flagellar biosynthetic protein FliQ</fullName>
    </recommendedName>
</protein>
<evidence type="ECO:0000256" key="7">
    <source>
        <dbReference type="ARBA" id="ARBA00023136"/>
    </source>
</evidence>
<evidence type="ECO:0000256" key="6">
    <source>
        <dbReference type="ARBA" id="ARBA00022989"/>
    </source>
</evidence>
<feature type="transmembrane region" description="Helical" evidence="9">
    <location>
        <begin position="51"/>
        <end position="70"/>
    </location>
</feature>
<dbReference type="NCBIfam" id="TIGR01402">
    <property type="entry name" value="fliQ"/>
    <property type="match status" value="1"/>
</dbReference>
<comment type="caution">
    <text evidence="10">The sequence shown here is derived from an EMBL/GenBank/DDBJ whole genome shotgun (WGS) entry which is preliminary data.</text>
</comment>
<evidence type="ECO:0000256" key="8">
    <source>
        <dbReference type="ARBA" id="ARBA00023143"/>
    </source>
</evidence>
<dbReference type="InterPro" id="IPR006305">
    <property type="entry name" value="FliQ"/>
</dbReference>
<keyword evidence="4 9" id="KW-1003">Cell membrane</keyword>
<dbReference type="InterPro" id="IPR002191">
    <property type="entry name" value="Bac_export_3"/>
</dbReference>
<dbReference type="Proteomes" id="UP000007652">
    <property type="component" value="Unassembled WGS sequence"/>
</dbReference>
<dbReference type="Pfam" id="PF01313">
    <property type="entry name" value="Bac_export_3"/>
    <property type="match status" value="1"/>
</dbReference>
<dbReference type="OrthoDB" id="9806440at2"/>
<evidence type="ECO:0000256" key="3">
    <source>
        <dbReference type="ARBA" id="ARBA00021718"/>
    </source>
</evidence>
<dbReference type="AlphaFoldDB" id="I7J4H8"/>
<dbReference type="PRINTS" id="PR00952">
    <property type="entry name" value="TYPE3IMQPROT"/>
</dbReference>
<comment type="function">
    <text evidence="9">Role in flagellar biosynthesis.</text>
</comment>
<dbReference type="PANTHER" id="PTHR34040:SF2">
    <property type="entry name" value="FLAGELLAR BIOSYNTHETIC PROTEIN FLIQ"/>
    <property type="match status" value="1"/>
</dbReference>
<dbReference type="GO" id="GO:0005886">
    <property type="term" value="C:plasma membrane"/>
    <property type="evidence" value="ECO:0007669"/>
    <property type="project" value="UniProtKB-SubCell"/>
</dbReference>
<keyword evidence="10" id="KW-0969">Cilium</keyword>
<keyword evidence="10" id="KW-0966">Cell projection</keyword>
<name>I7J4H8_9CLOT</name>
<reference evidence="10 11" key="1">
    <citation type="journal article" date="2011" name="J. Bacteriol.">
        <title>Draft genome sequence of Caloramator australicus strain RC3T, a thermoanaerobe from the Great Artesian Basin of Australia.</title>
        <authorList>
            <person name="Ogg C.D."/>
            <person name="Patel B.K.C."/>
        </authorList>
    </citation>
    <scope>NUCLEOTIDE SEQUENCE [LARGE SCALE GENOMIC DNA]</scope>
    <source>
        <strain evidence="10 11">RC3</strain>
    </source>
</reference>
<dbReference type="eggNOG" id="COG1987">
    <property type="taxonomic scope" value="Bacteria"/>
</dbReference>
<feature type="transmembrane region" description="Helical" evidence="9">
    <location>
        <begin position="12"/>
        <end position="39"/>
    </location>
</feature>
<comment type="similarity">
    <text evidence="2 9">Belongs to the FliQ/MopD/SpaQ family.</text>
</comment>
<evidence type="ECO:0000256" key="5">
    <source>
        <dbReference type="ARBA" id="ARBA00022692"/>
    </source>
</evidence>
<dbReference type="GO" id="GO:0044780">
    <property type="term" value="P:bacterial-type flagellum assembly"/>
    <property type="evidence" value="ECO:0007669"/>
    <property type="project" value="InterPro"/>
</dbReference>
<keyword evidence="5 9" id="KW-0812">Transmembrane</keyword>
<keyword evidence="7 9" id="KW-0472">Membrane</keyword>
<evidence type="ECO:0000256" key="9">
    <source>
        <dbReference type="RuleBase" id="RU364090"/>
    </source>
</evidence>